<dbReference type="AlphaFoldDB" id="A0ABD0KR41"/>
<proteinExistence type="predicted"/>
<reference evidence="1 2" key="1">
    <citation type="journal article" date="2023" name="Sci. Data">
        <title>Genome assembly of the Korean intertidal mud-creeper Batillaria attramentaria.</title>
        <authorList>
            <person name="Patra A.K."/>
            <person name="Ho P.T."/>
            <person name="Jun S."/>
            <person name="Lee S.J."/>
            <person name="Kim Y."/>
            <person name="Won Y.J."/>
        </authorList>
    </citation>
    <scope>NUCLEOTIDE SEQUENCE [LARGE SCALE GENOMIC DNA]</scope>
    <source>
        <strain evidence="1">Wonlab-2016</strain>
    </source>
</reference>
<comment type="caution">
    <text evidence="1">The sequence shown here is derived from an EMBL/GenBank/DDBJ whole genome shotgun (WGS) entry which is preliminary data.</text>
</comment>
<sequence length="85" mass="9355">MKWKVNRAVRPGKDNRSILDRLFTPLSLESHPVGEGLQELSVIGAAGRNIEYWRCRPVLLQHNYTASGCHLALAGKSPTVECAAV</sequence>
<accession>A0ABD0KR41</accession>
<keyword evidence="2" id="KW-1185">Reference proteome</keyword>
<evidence type="ECO:0000313" key="2">
    <source>
        <dbReference type="Proteomes" id="UP001519460"/>
    </source>
</evidence>
<dbReference type="Proteomes" id="UP001519460">
    <property type="component" value="Unassembled WGS sequence"/>
</dbReference>
<organism evidence="1 2">
    <name type="scientific">Batillaria attramentaria</name>
    <dbReference type="NCBI Taxonomy" id="370345"/>
    <lineage>
        <taxon>Eukaryota</taxon>
        <taxon>Metazoa</taxon>
        <taxon>Spiralia</taxon>
        <taxon>Lophotrochozoa</taxon>
        <taxon>Mollusca</taxon>
        <taxon>Gastropoda</taxon>
        <taxon>Caenogastropoda</taxon>
        <taxon>Sorbeoconcha</taxon>
        <taxon>Cerithioidea</taxon>
        <taxon>Batillariidae</taxon>
        <taxon>Batillaria</taxon>
    </lineage>
</organism>
<dbReference type="EMBL" id="JACVVK020000135">
    <property type="protein sequence ID" value="KAK7489644.1"/>
    <property type="molecule type" value="Genomic_DNA"/>
</dbReference>
<protein>
    <submittedName>
        <fullName evidence="1">Uncharacterized protein</fullName>
    </submittedName>
</protein>
<name>A0ABD0KR41_9CAEN</name>
<gene>
    <name evidence="1" type="ORF">BaRGS_00019039</name>
</gene>
<evidence type="ECO:0000313" key="1">
    <source>
        <dbReference type="EMBL" id="KAK7489644.1"/>
    </source>
</evidence>